<name>A0ABR5SKY4_9BACT</name>
<sequence length="179" mass="19764">MEKMNISGSNFKKMGLYLLIILSIARFAVVPAKMAVAKKTALVEDYLTTYASKSDLLQRYLAVDTKDDPEISNELAALVYPKGSNRTAIQTEIVNLLTKTAEANALSVQNFQLIEGTEDTLLTEPSVLVRVAGQLRPIYGLFKAIQSAKPLLRIKSVEINVQDKGYIAKIVVTGYIRKI</sequence>
<keyword evidence="2" id="KW-1185">Reference proteome</keyword>
<dbReference type="Pfam" id="PF10741">
    <property type="entry name" value="T2SSM_b"/>
    <property type="match status" value="1"/>
</dbReference>
<evidence type="ECO:0000313" key="2">
    <source>
        <dbReference type="Proteomes" id="UP000060487"/>
    </source>
</evidence>
<gene>
    <name evidence="1" type="ORF">ASN18_1077</name>
</gene>
<comment type="caution">
    <text evidence="1">The sequence shown here is derived from an EMBL/GenBank/DDBJ whole genome shotgun (WGS) entry which is preliminary data.</text>
</comment>
<accession>A0ABR5SKY4</accession>
<dbReference type="Proteomes" id="UP000060487">
    <property type="component" value="Unassembled WGS sequence"/>
</dbReference>
<dbReference type="EMBL" id="LNQR01000034">
    <property type="protein sequence ID" value="KWT90993.1"/>
    <property type="molecule type" value="Genomic_DNA"/>
</dbReference>
<reference evidence="1 2" key="1">
    <citation type="submission" date="2015-11" db="EMBL/GenBank/DDBJ databases">
        <authorList>
            <person name="Lin W."/>
        </authorList>
    </citation>
    <scope>NUCLEOTIDE SEQUENCE [LARGE SCALE GENOMIC DNA]</scope>
    <source>
        <strain evidence="1 2">HCH-1</strain>
    </source>
</reference>
<proteinExistence type="predicted"/>
<dbReference type="InterPro" id="IPR034756">
    <property type="entry name" value="T2SSM_b"/>
</dbReference>
<dbReference type="RefSeq" id="WP_085051720.1">
    <property type="nucleotide sequence ID" value="NZ_LNQR01000034.1"/>
</dbReference>
<protein>
    <submittedName>
        <fullName evidence="1">Uncharacterized protein</fullName>
    </submittedName>
</protein>
<evidence type="ECO:0000313" key="1">
    <source>
        <dbReference type="EMBL" id="KWT90993.1"/>
    </source>
</evidence>
<organism evidence="1 2">
    <name type="scientific">Candidatus Magnetominusculus xianensis</name>
    <dbReference type="NCBI Taxonomy" id="1748249"/>
    <lineage>
        <taxon>Bacteria</taxon>
        <taxon>Pseudomonadati</taxon>
        <taxon>Nitrospirota</taxon>
        <taxon>Nitrospiria</taxon>
        <taxon>Nitrospirales</taxon>
        <taxon>Nitrospiraceae</taxon>
        <taxon>Candidatus Magnetominusculus</taxon>
    </lineage>
</organism>